<evidence type="ECO:0000259" key="1">
    <source>
        <dbReference type="PROSITE" id="PS51186"/>
    </source>
</evidence>
<protein>
    <submittedName>
        <fullName evidence="2">GNAT family N-acetyltransferase</fullName>
    </submittedName>
</protein>
<gene>
    <name evidence="2" type="ORF">ETE62_22870</name>
</gene>
<accession>A0A483F4T4</accession>
<dbReference type="InterPro" id="IPR000182">
    <property type="entry name" value="GNAT_dom"/>
</dbReference>
<organism evidence="2">
    <name type="scientific">Klebsiella pneumoniae</name>
    <dbReference type="NCBI Taxonomy" id="573"/>
    <lineage>
        <taxon>Bacteria</taxon>
        <taxon>Pseudomonadati</taxon>
        <taxon>Pseudomonadota</taxon>
        <taxon>Gammaproteobacteria</taxon>
        <taxon>Enterobacterales</taxon>
        <taxon>Enterobacteriaceae</taxon>
        <taxon>Klebsiella/Raoultella group</taxon>
        <taxon>Klebsiella</taxon>
        <taxon>Klebsiella pneumoniae complex</taxon>
    </lineage>
</organism>
<dbReference type="GO" id="GO:0016747">
    <property type="term" value="F:acyltransferase activity, transferring groups other than amino-acyl groups"/>
    <property type="evidence" value="ECO:0007669"/>
    <property type="project" value="InterPro"/>
</dbReference>
<dbReference type="SUPFAM" id="SSF55729">
    <property type="entry name" value="Acyl-CoA N-acyltransferases (Nat)"/>
    <property type="match status" value="1"/>
</dbReference>
<dbReference type="InterPro" id="IPR016181">
    <property type="entry name" value="Acyl_CoA_acyltransferase"/>
</dbReference>
<dbReference type="PROSITE" id="PS51186">
    <property type="entry name" value="GNAT"/>
    <property type="match status" value="1"/>
</dbReference>
<evidence type="ECO:0000313" key="2">
    <source>
        <dbReference type="EMBL" id="TCW91147.1"/>
    </source>
</evidence>
<keyword evidence="2" id="KW-0808">Transferase</keyword>
<reference evidence="2" key="1">
    <citation type="submission" date="2019-01" db="EMBL/GenBank/DDBJ databases">
        <authorList>
            <person name="Lista F."/>
            <person name="Anselmo A."/>
        </authorList>
    </citation>
    <scope>NUCLEOTIDE SEQUENCE</scope>
    <source>
        <strain evidence="2">22S</strain>
    </source>
</reference>
<feature type="domain" description="N-acetyltransferase" evidence="1">
    <location>
        <begin position="12"/>
        <end position="175"/>
    </location>
</feature>
<name>A0A483F4T4_KLEPN</name>
<dbReference type="RefSeq" id="WP_032425253.1">
    <property type="nucleotide sequence ID" value="NZ_AP024568.1"/>
</dbReference>
<dbReference type="EMBL" id="SDCA01000038">
    <property type="protein sequence ID" value="TCW91147.1"/>
    <property type="molecule type" value="Genomic_DNA"/>
</dbReference>
<dbReference type="Pfam" id="PF00583">
    <property type="entry name" value="Acetyltransf_1"/>
    <property type="match status" value="1"/>
</dbReference>
<dbReference type="CDD" id="cd04301">
    <property type="entry name" value="NAT_SF"/>
    <property type="match status" value="1"/>
</dbReference>
<dbReference type="AlphaFoldDB" id="A0A483F4T4"/>
<sequence length="175" mass="20310">MTPVILSRQQLDQLWEIDRSEIIDTLYRLDNGQLRAYREYYDVRGWDPHDRQVYTPIHEACYDRGGIFFAFFDDEQMIAAAALDTLPRGMNGELRQLLFFYVGAGKRGQGWGRRLFQYALYQLPEMGASGLYISSIPNKNTVDFYLAQGCRLADKPDPALFALEPEDIHLVYDRL</sequence>
<proteinExistence type="predicted"/>
<dbReference type="Gene3D" id="3.40.630.30">
    <property type="match status" value="1"/>
</dbReference>
<comment type="caution">
    <text evidence="2">The sequence shown here is derived from an EMBL/GenBank/DDBJ whole genome shotgun (WGS) entry which is preliminary data.</text>
</comment>